<dbReference type="AlphaFoldDB" id="A0A9K3HZM2"/>
<keyword evidence="2" id="KW-1185">Reference proteome</keyword>
<dbReference type="EMBL" id="MNCJ02000325">
    <property type="protein sequence ID" value="KAF5787230.1"/>
    <property type="molecule type" value="Genomic_DNA"/>
</dbReference>
<evidence type="ECO:0000313" key="1">
    <source>
        <dbReference type="EMBL" id="KAF5787230.1"/>
    </source>
</evidence>
<accession>A0A9K3HZM2</accession>
<sequence>MEYKPFFTVSISAPARRAALTAFSSLRAAAVGAFLRMTTGSQSCANPDILIDSPVGLERNNNQFVEWMSSNVR</sequence>
<comment type="caution">
    <text evidence="1">The sequence shown here is derived from an EMBL/GenBank/DDBJ whole genome shotgun (WGS) entry which is preliminary data.</text>
</comment>
<evidence type="ECO:0000313" key="2">
    <source>
        <dbReference type="Proteomes" id="UP000215914"/>
    </source>
</evidence>
<protein>
    <submittedName>
        <fullName evidence="1">Uncharacterized protein</fullName>
    </submittedName>
</protein>
<reference evidence="1" key="1">
    <citation type="journal article" date="2017" name="Nature">
        <title>The sunflower genome provides insights into oil metabolism, flowering and Asterid evolution.</title>
        <authorList>
            <person name="Badouin H."/>
            <person name="Gouzy J."/>
            <person name="Grassa C.J."/>
            <person name="Murat F."/>
            <person name="Staton S.E."/>
            <person name="Cottret L."/>
            <person name="Lelandais-Briere C."/>
            <person name="Owens G.L."/>
            <person name="Carrere S."/>
            <person name="Mayjonade B."/>
            <person name="Legrand L."/>
            <person name="Gill N."/>
            <person name="Kane N.C."/>
            <person name="Bowers J.E."/>
            <person name="Hubner S."/>
            <person name="Bellec A."/>
            <person name="Berard A."/>
            <person name="Berges H."/>
            <person name="Blanchet N."/>
            <person name="Boniface M.C."/>
            <person name="Brunel D."/>
            <person name="Catrice O."/>
            <person name="Chaidir N."/>
            <person name="Claudel C."/>
            <person name="Donnadieu C."/>
            <person name="Faraut T."/>
            <person name="Fievet G."/>
            <person name="Helmstetter N."/>
            <person name="King M."/>
            <person name="Knapp S.J."/>
            <person name="Lai Z."/>
            <person name="Le Paslier M.C."/>
            <person name="Lippi Y."/>
            <person name="Lorenzon L."/>
            <person name="Mandel J.R."/>
            <person name="Marage G."/>
            <person name="Marchand G."/>
            <person name="Marquand E."/>
            <person name="Bret-Mestries E."/>
            <person name="Morien E."/>
            <person name="Nambeesan S."/>
            <person name="Nguyen T."/>
            <person name="Pegot-Espagnet P."/>
            <person name="Pouilly N."/>
            <person name="Raftis F."/>
            <person name="Sallet E."/>
            <person name="Schiex T."/>
            <person name="Thomas J."/>
            <person name="Vandecasteele C."/>
            <person name="Vares D."/>
            <person name="Vear F."/>
            <person name="Vautrin S."/>
            <person name="Crespi M."/>
            <person name="Mangin B."/>
            <person name="Burke J.M."/>
            <person name="Salse J."/>
            <person name="Munos S."/>
            <person name="Vincourt P."/>
            <person name="Rieseberg L.H."/>
            <person name="Langlade N.B."/>
        </authorList>
    </citation>
    <scope>NUCLEOTIDE SEQUENCE</scope>
    <source>
        <tissue evidence="1">Leaves</tissue>
    </source>
</reference>
<reference evidence="1" key="2">
    <citation type="submission" date="2020-06" db="EMBL/GenBank/DDBJ databases">
        <title>Helianthus annuus Genome sequencing and assembly Release 2.</title>
        <authorList>
            <person name="Gouzy J."/>
            <person name="Langlade N."/>
            <person name="Munos S."/>
        </authorList>
    </citation>
    <scope>NUCLEOTIDE SEQUENCE</scope>
    <source>
        <tissue evidence="1">Leaves</tissue>
    </source>
</reference>
<gene>
    <name evidence="1" type="ORF">HanXRQr2_Chr10g0450441</name>
</gene>
<dbReference type="Gramene" id="mRNA:HanXRQr2_Chr10g0450441">
    <property type="protein sequence ID" value="CDS:HanXRQr2_Chr10g0450441.1"/>
    <property type="gene ID" value="HanXRQr2_Chr10g0450441"/>
</dbReference>
<name>A0A9K3HZM2_HELAN</name>
<proteinExistence type="predicted"/>
<organism evidence="1 2">
    <name type="scientific">Helianthus annuus</name>
    <name type="common">Common sunflower</name>
    <dbReference type="NCBI Taxonomy" id="4232"/>
    <lineage>
        <taxon>Eukaryota</taxon>
        <taxon>Viridiplantae</taxon>
        <taxon>Streptophyta</taxon>
        <taxon>Embryophyta</taxon>
        <taxon>Tracheophyta</taxon>
        <taxon>Spermatophyta</taxon>
        <taxon>Magnoliopsida</taxon>
        <taxon>eudicotyledons</taxon>
        <taxon>Gunneridae</taxon>
        <taxon>Pentapetalae</taxon>
        <taxon>asterids</taxon>
        <taxon>campanulids</taxon>
        <taxon>Asterales</taxon>
        <taxon>Asteraceae</taxon>
        <taxon>Asteroideae</taxon>
        <taxon>Heliantheae alliance</taxon>
        <taxon>Heliantheae</taxon>
        <taxon>Helianthus</taxon>
    </lineage>
</organism>
<dbReference type="Proteomes" id="UP000215914">
    <property type="component" value="Unassembled WGS sequence"/>
</dbReference>